<protein>
    <recommendedName>
        <fullName evidence="1">Retrovirus-related Pol polyprotein from transposon TNT 1-94-like beta-barrel domain-containing protein</fullName>
    </recommendedName>
</protein>
<name>A0AAQ3XG05_PASNO</name>
<dbReference type="Proteomes" id="UP001341281">
    <property type="component" value="Chromosome 10"/>
</dbReference>
<feature type="domain" description="Retrovirus-related Pol polyprotein from transposon TNT 1-94-like beta-barrel" evidence="1">
    <location>
        <begin position="1"/>
        <end position="67"/>
    </location>
</feature>
<dbReference type="EMBL" id="CP144754">
    <property type="protein sequence ID" value="WVZ97483.1"/>
    <property type="molecule type" value="Genomic_DNA"/>
</dbReference>
<dbReference type="Pfam" id="PF22936">
    <property type="entry name" value="Pol_BBD"/>
    <property type="match status" value="1"/>
</dbReference>
<keyword evidence="3" id="KW-1185">Reference proteome</keyword>
<sequence length="100" mass="11207">MTGRREDFVELDSAVTGSVKFGEGSTVTIHGRDTCRNLNHRALTDVYCILQLCTSIASLGQLDKRGCEVLIKHGVLTIRDRELHLLAKVKRSGRLSAWRR</sequence>
<evidence type="ECO:0000313" key="3">
    <source>
        <dbReference type="Proteomes" id="UP001341281"/>
    </source>
</evidence>
<evidence type="ECO:0000259" key="1">
    <source>
        <dbReference type="Pfam" id="PF22936"/>
    </source>
</evidence>
<proteinExistence type="predicted"/>
<organism evidence="2 3">
    <name type="scientific">Paspalum notatum var. saurae</name>
    <dbReference type="NCBI Taxonomy" id="547442"/>
    <lineage>
        <taxon>Eukaryota</taxon>
        <taxon>Viridiplantae</taxon>
        <taxon>Streptophyta</taxon>
        <taxon>Embryophyta</taxon>
        <taxon>Tracheophyta</taxon>
        <taxon>Spermatophyta</taxon>
        <taxon>Magnoliopsida</taxon>
        <taxon>Liliopsida</taxon>
        <taxon>Poales</taxon>
        <taxon>Poaceae</taxon>
        <taxon>PACMAD clade</taxon>
        <taxon>Panicoideae</taxon>
        <taxon>Andropogonodae</taxon>
        <taxon>Paspaleae</taxon>
        <taxon>Paspalinae</taxon>
        <taxon>Paspalum</taxon>
    </lineage>
</organism>
<evidence type="ECO:0000313" key="2">
    <source>
        <dbReference type="EMBL" id="WVZ97483.1"/>
    </source>
</evidence>
<dbReference type="AlphaFoldDB" id="A0AAQ3XG05"/>
<reference evidence="2 3" key="1">
    <citation type="submission" date="2024-02" db="EMBL/GenBank/DDBJ databases">
        <title>High-quality chromosome-scale genome assembly of Pensacola bahiagrass (Paspalum notatum Flugge var. saurae).</title>
        <authorList>
            <person name="Vega J.M."/>
            <person name="Podio M."/>
            <person name="Orjuela J."/>
            <person name="Siena L.A."/>
            <person name="Pessino S.C."/>
            <person name="Combes M.C."/>
            <person name="Mariac C."/>
            <person name="Albertini E."/>
            <person name="Pupilli F."/>
            <person name="Ortiz J.P.A."/>
            <person name="Leblanc O."/>
        </authorList>
    </citation>
    <scope>NUCLEOTIDE SEQUENCE [LARGE SCALE GENOMIC DNA]</scope>
    <source>
        <strain evidence="2">R1</strain>
        <tissue evidence="2">Leaf</tissue>
    </source>
</reference>
<dbReference type="InterPro" id="IPR054722">
    <property type="entry name" value="PolX-like_BBD"/>
</dbReference>
<gene>
    <name evidence="2" type="ORF">U9M48_043015</name>
</gene>
<accession>A0AAQ3XG05</accession>